<name>A0A5C4M683_9ACTN</name>
<gene>
    <name evidence="2" type="ORF">FHE65_34030</name>
</gene>
<comment type="caution">
    <text evidence="2">The sequence shown here is derived from an EMBL/GenBank/DDBJ whole genome shotgun (WGS) entry which is preliminary data.</text>
</comment>
<evidence type="ECO:0000313" key="3">
    <source>
        <dbReference type="Proteomes" id="UP000306740"/>
    </source>
</evidence>
<evidence type="ECO:0000256" key="1">
    <source>
        <dbReference type="SAM" id="MobiDB-lite"/>
    </source>
</evidence>
<accession>A0A5C4M683</accession>
<proteinExistence type="predicted"/>
<feature type="region of interest" description="Disordered" evidence="1">
    <location>
        <begin position="1"/>
        <end position="28"/>
    </location>
</feature>
<protein>
    <submittedName>
        <fullName evidence="2">Uncharacterized protein</fullName>
    </submittedName>
</protein>
<dbReference type="EMBL" id="VDFR01000234">
    <property type="protein sequence ID" value="TNC28441.1"/>
    <property type="molecule type" value="Genomic_DNA"/>
</dbReference>
<dbReference type="RefSeq" id="WP_139107342.1">
    <property type="nucleotide sequence ID" value="NZ_VDFR01000234.1"/>
</dbReference>
<feature type="region of interest" description="Disordered" evidence="1">
    <location>
        <begin position="42"/>
        <end position="62"/>
    </location>
</feature>
<dbReference type="AlphaFoldDB" id="A0A5C4M683"/>
<reference evidence="2 3" key="1">
    <citation type="submission" date="2019-05" db="EMBL/GenBank/DDBJ databases">
        <title>Mumia sp. nov., isolated from the intestinal contents of plateau pika (Ochotona curzoniae) in the Qinghai-Tibet plateau of China.</title>
        <authorList>
            <person name="Tian Z."/>
        </authorList>
    </citation>
    <scope>NUCLEOTIDE SEQUENCE [LARGE SCALE GENOMIC DNA]</scope>
    <source>
        <strain evidence="3">527</strain>
    </source>
</reference>
<sequence length="111" mass="13584">MQFEERLRPDEPEQQGFLMPPEPPPDALEQRWCMREPCQTPRCRERMKKVTSRSSAPEEGERRELRPDMWLLLRLLQARKRLAHDAEYPWLFATDRLKRSLRRFRSLRLHD</sequence>
<feature type="compositionally biased region" description="Basic and acidic residues" evidence="1">
    <location>
        <begin position="1"/>
        <end position="11"/>
    </location>
</feature>
<organism evidence="2 3">
    <name type="scientific">Mumia zhuanghuii</name>
    <dbReference type="NCBI Taxonomy" id="2585211"/>
    <lineage>
        <taxon>Bacteria</taxon>
        <taxon>Bacillati</taxon>
        <taxon>Actinomycetota</taxon>
        <taxon>Actinomycetes</taxon>
        <taxon>Propionibacteriales</taxon>
        <taxon>Nocardioidaceae</taxon>
        <taxon>Mumia</taxon>
    </lineage>
</organism>
<evidence type="ECO:0000313" key="2">
    <source>
        <dbReference type="EMBL" id="TNC28441.1"/>
    </source>
</evidence>
<dbReference type="Proteomes" id="UP000306740">
    <property type="component" value="Unassembled WGS sequence"/>
</dbReference>